<feature type="transmembrane region" description="Helical" evidence="5">
    <location>
        <begin position="174"/>
        <end position="193"/>
    </location>
</feature>
<dbReference type="GO" id="GO:0006820">
    <property type="term" value="P:monoatomic anion transport"/>
    <property type="evidence" value="ECO:0007669"/>
    <property type="project" value="TreeGrafter"/>
</dbReference>
<dbReference type="GO" id="GO:0022857">
    <property type="term" value="F:transmembrane transporter activity"/>
    <property type="evidence" value="ECO:0007669"/>
    <property type="project" value="TreeGrafter"/>
</dbReference>
<proteinExistence type="predicted"/>
<sequence>MRPEGVEDSGAVGATVADAVLGQRRVLLQDLVVVDLTIAHHREASGDDGLFAGCVPRLNPEKDEMVKTMRSTKRLFDYKKFSATETLLDMPASVHPLGSEIPLAPPKPVRWFPSFRFLTAVLLCMCYASVHMMNSNMGMAIVCMVNSTEFDDANATLDPEAAPRVNWNPDEQGYIFSAFNAGILCMLVTGFLADKLNAKIMIIVSVVLASAANVAIPLMAQMK</sequence>
<evidence type="ECO:0000256" key="3">
    <source>
        <dbReference type="ARBA" id="ARBA00022989"/>
    </source>
</evidence>
<keyword evidence="3 5" id="KW-1133">Transmembrane helix</keyword>
<comment type="subcellular location">
    <subcellularLocation>
        <location evidence="1">Membrane</location>
        <topology evidence="1">Multi-pass membrane protein</topology>
    </subcellularLocation>
</comment>
<dbReference type="InterPro" id="IPR050382">
    <property type="entry name" value="MFS_Na/Anion_cotransporter"/>
</dbReference>
<organism evidence="6 7">
    <name type="scientific">Steinernema glaseri</name>
    <dbReference type="NCBI Taxonomy" id="37863"/>
    <lineage>
        <taxon>Eukaryota</taxon>
        <taxon>Metazoa</taxon>
        <taxon>Ecdysozoa</taxon>
        <taxon>Nematoda</taxon>
        <taxon>Chromadorea</taxon>
        <taxon>Rhabditida</taxon>
        <taxon>Tylenchina</taxon>
        <taxon>Panagrolaimomorpha</taxon>
        <taxon>Strongyloidoidea</taxon>
        <taxon>Steinernematidae</taxon>
        <taxon>Steinernema</taxon>
    </lineage>
</organism>
<dbReference type="Gene3D" id="1.20.1250.20">
    <property type="entry name" value="MFS general substrate transporter like domains"/>
    <property type="match status" value="1"/>
</dbReference>
<dbReference type="PANTHER" id="PTHR11662:SF331">
    <property type="entry name" value="MAJOR FACILITATOR SUPERFAMILY (MFS) PROFILE DOMAIN-CONTAINING PROTEIN"/>
    <property type="match status" value="1"/>
</dbReference>
<protein>
    <submittedName>
        <fullName evidence="7">MFS domain-containing protein</fullName>
    </submittedName>
</protein>
<dbReference type="InterPro" id="IPR036259">
    <property type="entry name" value="MFS_trans_sf"/>
</dbReference>
<keyword evidence="6" id="KW-1185">Reference proteome</keyword>
<evidence type="ECO:0000313" key="7">
    <source>
        <dbReference type="WBParaSite" id="L893_g33253.t1"/>
    </source>
</evidence>
<dbReference type="Proteomes" id="UP000095287">
    <property type="component" value="Unplaced"/>
</dbReference>
<evidence type="ECO:0000256" key="5">
    <source>
        <dbReference type="SAM" id="Phobius"/>
    </source>
</evidence>
<feature type="transmembrane region" description="Helical" evidence="5">
    <location>
        <begin position="200"/>
        <end position="220"/>
    </location>
</feature>
<evidence type="ECO:0000313" key="6">
    <source>
        <dbReference type="Proteomes" id="UP000095287"/>
    </source>
</evidence>
<name>A0A1I8A654_9BILA</name>
<reference evidence="7" key="1">
    <citation type="submission" date="2016-11" db="UniProtKB">
        <authorList>
            <consortium name="WormBaseParasite"/>
        </authorList>
    </citation>
    <scope>IDENTIFICATION</scope>
</reference>
<evidence type="ECO:0000256" key="4">
    <source>
        <dbReference type="ARBA" id="ARBA00023136"/>
    </source>
</evidence>
<dbReference type="WBParaSite" id="L893_g33253.t1">
    <property type="protein sequence ID" value="L893_g33253.t1"/>
    <property type="gene ID" value="L893_g33253"/>
</dbReference>
<keyword evidence="2 5" id="KW-0812">Transmembrane</keyword>
<evidence type="ECO:0000256" key="2">
    <source>
        <dbReference type="ARBA" id="ARBA00022692"/>
    </source>
</evidence>
<dbReference type="GO" id="GO:0016020">
    <property type="term" value="C:membrane"/>
    <property type="evidence" value="ECO:0007669"/>
    <property type="project" value="UniProtKB-SubCell"/>
</dbReference>
<dbReference type="PANTHER" id="PTHR11662">
    <property type="entry name" value="SOLUTE CARRIER FAMILY 17"/>
    <property type="match status" value="1"/>
</dbReference>
<dbReference type="AlphaFoldDB" id="A0A1I8A654"/>
<keyword evidence="4 5" id="KW-0472">Membrane</keyword>
<accession>A0A1I8A654</accession>
<evidence type="ECO:0000256" key="1">
    <source>
        <dbReference type="ARBA" id="ARBA00004141"/>
    </source>
</evidence>
<dbReference type="SUPFAM" id="SSF103473">
    <property type="entry name" value="MFS general substrate transporter"/>
    <property type="match status" value="1"/>
</dbReference>